<keyword evidence="2" id="KW-1185">Reference proteome</keyword>
<gene>
    <name evidence="1" type="primary">Acey_s0270.g847</name>
    <name evidence="1" type="ORF">Y032_0270g847</name>
</gene>
<proteinExistence type="predicted"/>
<comment type="caution">
    <text evidence="1">The sequence shown here is derived from an EMBL/GenBank/DDBJ whole genome shotgun (WGS) entry which is preliminary data.</text>
</comment>
<sequence>MMIGTPLMERRRSTALQERGNVQLKTWGMLCKSQTTAVVCFITPDILNRWSEHYSGMFNKKFPHPPLLSAFPVLGSVPQIQEEDVASAVAKMGNGRAPDPDNLPSEIWRIAEDEGIRCLTSFFNEIIAE</sequence>
<evidence type="ECO:0000313" key="2">
    <source>
        <dbReference type="Proteomes" id="UP000024635"/>
    </source>
</evidence>
<name>A0A016S8I2_9BILA</name>
<dbReference type="EMBL" id="JARK01001606">
    <property type="protein sequence ID" value="EYB86958.1"/>
    <property type="molecule type" value="Genomic_DNA"/>
</dbReference>
<dbReference type="OrthoDB" id="5598377at2759"/>
<dbReference type="STRING" id="53326.A0A016S8I2"/>
<reference evidence="2" key="1">
    <citation type="journal article" date="2015" name="Nat. Genet.">
        <title>The genome and transcriptome of the zoonotic hookworm Ancylostoma ceylanicum identify infection-specific gene families.</title>
        <authorList>
            <person name="Schwarz E.M."/>
            <person name="Hu Y."/>
            <person name="Antoshechkin I."/>
            <person name="Miller M.M."/>
            <person name="Sternberg P.W."/>
            <person name="Aroian R.V."/>
        </authorList>
    </citation>
    <scope>NUCLEOTIDE SEQUENCE</scope>
    <source>
        <strain evidence="2">HY135</strain>
    </source>
</reference>
<organism evidence="1 2">
    <name type="scientific">Ancylostoma ceylanicum</name>
    <dbReference type="NCBI Taxonomy" id="53326"/>
    <lineage>
        <taxon>Eukaryota</taxon>
        <taxon>Metazoa</taxon>
        <taxon>Ecdysozoa</taxon>
        <taxon>Nematoda</taxon>
        <taxon>Chromadorea</taxon>
        <taxon>Rhabditida</taxon>
        <taxon>Rhabditina</taxon>
        <taxon>Rhabditomorpha</taxon>
        <taxon>Strongyloidea</taxon>
        <taxon>Ancylostomatidae</taxon>
        <taxon>Ancylostomatinae</taxon>
        <taxon>Ancylostoma</taxon>
    </lineage>
</organism>
<accession>A0A016S8I2</accession>
<dbReference type="Proteomes" id="UP000024635">
    <property type="component" value="Unassembled WGS sequence"/>
</dbReference>
<evidence type="ECO:0000313" key="1">
    <source>
        <dbReference type="EMBL" id="EYB86958.1"/>
    </source>
</evidence>
<protein>
    <submittedName>
        <fullName evidence="1">Uncharacterized protein</fullName>
    </submittedName>
</protein>
<dbReference type="AlphaFoldDB" id="A0A016S8I2"/>